<feature type="transmembrane region" description="Helical" evidence="7">
    <location>
        <begin position="721"/>
        <end position="742"/>
    </location>
</feature>
<dbReference type="InterPro" id="IPR050545">
    <property type="entry name" value="Mycobact_MmpL"/>
</dbReference>
<feature type="domain" description="SSD" evidence="8">
    <location>
        <begin position="326"/>
        <end position="446"/>
    </location>
</feature>
<comment type="caution">
    <text evidence="9">The sequence shown here is derived from an EMBL/GenBank/DDBJ whole genome shotgun (WGS) entry which is preliminary data.</text>
</comment>
<feature type="transmembrane region" description="Helical" evidence="7">
    <location>
        <begin position="417"/>
        <end position="447"/>
    </location>
</feature>
<feature type="transmembrane region" description="Helical" evidence="7">
    <location>
        <begin position="659"/>
        <end position="678"/>
    </location>
</feature>
<feature type="transmembrane region" description="Helical" evidence="7">
    <location>
        <begin position="322"/>
        <end position="341"/>
    </location>
</feature>
<feature type="transmembrane region" description="Helical" evidence="7">
    <location>
        <begin position="685"/>
        <end position="709"/>
    </location>
</feature>
<evidence type="ECO:0000256" key="4">
    <source>
        <dbReference type="ARBA" id="ARBA00022692"/>
    </source>
</evidence>
<reference evidence="10" key="1">
    <citation type="journal article" date="2019" name="Int. J. Syst. Evol. Microbiol.">
        <title>The Global Catalogue of Microorganisms (GCM) 10K type strain sequencing project: providing services to taxonomists for standard genome sequencing and annotation.</title>
        <authorList>
            <consortium name="The Broad Institute Genomics Platform"/>
            <consortium name="The Broad Institute Genome Sequencing Center for Infectious Disease"/>
            <person name="Wu L."/>
            <person name="Ma J."/>
        </authorList>
    </citation>
    <scope>NUCLEOTIDE SEQUENCE [LARGE SCALE GENOMIC DNA]</scope>
    <source>
        <strain evidence="10">JCM 13316</strain>
    </source>
</reference>
<keyword evidence="6 7" id="KW-0472">Membrane</keyword>
<dbReference type="RefSeq" id="WP_152226311.1">
    <property type="nucleotide sequence ID" value="NZ_BAAALV010000002.1"/>
</dbReference>
<evidence type="ECO:0000256" key="3">
    <source>
        <dbReference type="ARBA" id="ARBA00022475"/>
    </source>
</evidence>
<organism evidence="9 10">
    <name type="scientific">Arthrobacter gandavensis</name>
    <dbReference type="NCBI Taxonomy" id="169960"/>
    <lineage>
        <taxon>Bacteria</taxon>
        <taxon>Bacillati</taxon>
        <taxon>Actinomycetota</taxon>
        <taxon>Actinomycetes</taxon>
        <taxon>Micrococcales</taxon>
        <taxon>Micrococcaceae</taxon>
        <taxon>Arthrobacter</taxon>
    </lineage>
</organism>
<feature type="transmembrane region" description="Helical" evidence="7">
    <location>
        <begin position="347"/>
        <end position="366"/>
    </location>
</feature>
<dbReference type="PANTHER" id="PTHR33406:SF11">
    <property type="entry name" value="MEMBRANE PROTEIN SCO6666-RELATED"/>
    <property type="match status" value="1"/>
</dbReference>
<dbReference type="PANTHER" id="PTHR33406">
    <property type="entry name" value="MEMBRANE PROTEIN MJ1562-RELATED"/>
    <property type="match status" value="1"/>
</dbReference>
<feature type="transmembrane region" description="Helical" evidence="7">
    <location>
        <begin position="800"/>
        <end position="827"/>
    </location>
</feature>
<feature type="transmembrane region" description="Helical" evidence="7">
    <location>
        <begin position="774"/>
        <end position="794"/>
    </location>
</feature>
<evidence type="ECO:0000256" key="2">
    <source>
        <dbReference type="ARBA" id="ARBA00010157"/>
    </source>
</evidence>
<gene>
    <name evidence="9" type="ORF">GCM10009688_15190</name>
</gene>
<evidence type="ECO:0000256" key="6">
    <source>
        <dbReference type="ARBA" id="ARBA00023136"/>
    </source>
</evidence>
<evidence type="ECO:0000256" key="5">
    <source>
        <dbReference type="ARBA" id="ARBA00022989"/>
    </source>
</evidence>
<evidence type="ECO:0000313" key="10">
    <source>
        <dbReference type="Proteomes" id="UP001500784"/>
    </source>
</evidence>
<name>A0ABP5ADQ6_9MICC</name>
<comment type="similarity">
    <text evidence="2">Belongs to the resistance-nodulation-cell division (RND) (TC 2.A.6) family. MmpL subfamily.</text>
</comment>
<dbReference type="PROSITE" id="PS50156">
    <property type="entry name" value="SSD"/>
    <property type="match status" value="1"/>
</dbReference>
<dbReference type="Proteomes" id="UP001500784">
    <property type="component" value="Unassembled WGS sequence"/>
</dbReference>
<keyword evidence="10" id="KW-1185">Reference proteome</keyword>
<feature type="transmembrane region" description="Helical" evidence="7">
    <location>
        <begin position="499"/>
        <end position="518"/>
    </location>
</feature>
<keyword evidence="4 7" id="KW-0812">Transmembrane</keyword>
<protein>
    <submittedName>
        <fullName evidence="9">MMPL family transporter</fullName>
    </submittedName>
</protein>
<sequence length="873" mass="92043">MASLLYRLGKFSFRHRWWFLSSWLVLLLGIGGAFAAFSAPTTNNFTIPGSESQRVLDELRERVPDVSGGSGRIVFETESGEAFTEAEPQAVTDTVAELNKLDFLKSVSDPFEMQAQLDGSPEQLAAGQAELDAARAQLEAGKPQLEAAAAQLTASRDQLSLAQMQADQLEAAGQSQQADAVRAQLSAQEEQLAAGVAQLAEQQAAYDDGVAQLAQGEQELLDAQRMADASDGLRFVSEDGVTAFSEVQFQEQSYSVTPEQRQEVQDTANRITDSGVQVFFSKEIVEDVSSLFGPSEAIGVAVAAVVLILMLGTLVAAGLPLLMALVGVIAGVGTTMALTGVVEMTSISPMLALMLGLAVGIDYSLFIINRHRTQLLHGMALEESAGVATGTSGNAVLFAGLTVVIALAALAVPGLPFLSVMGLAAAGTVAMAILVALTVTPAFLGFIGNRILSKKAWAKAGITPPAPHAALTQEDQAAAAEHQENGNPRRWGRLVTNHPVITVILSVLLLGTMAIPAGSLRVGLPDGGSEPVDSTAYQAYQRLGDSFGEGINGPVIVVGYLPDGLTDDEASDLTYEVAGKLRELQNVTTVVPASTSDDGTMVVFQVIPEGGPAAEGTEDLVHTIRDDAGQIKDDTGVEIAITGQTGINIDVSDKLMDAMPVYLLIVVGLSLVLLLLVFRSILVPLIATGGFLLSLAASFGAVVAIYQWGWLGSIFDVHNPGAVLSFLPIILIGVLFGLAMDYQMFLVSGMREAYVHGEDPRQAVRTGFDHASRVVTAAAIIMVSVFAGFIFAHLTMVRPIGFALAIGVLLDAFVIRMTLIPAVLHLLGKSAWWIPKWLDRILPDVDVEGARLLKASQAPGGVETEQELASAGR</sequence>
<proteinExistence type="inferred from homology"/>
<dbReference type="InterPro" id="IPR000731">
    <property type="entry name" value="SSD"/>
</dbReference>
<evidence type="ECO:0000259" key="8">
    <source>
        <dbReference type="PROSITE" id="PS50156"/>
    </source>
</evidence>
<comment type="subcellular location">
    <subcellularLocation>
        <location evidence="1">Cell membrane</location>
        <topology evidence="1">Multi-pass membrane protein</topology>
    </subcellularLocation>
</comment>
<dbReference type="Gene3D" id="1.20.1640.10">
    <property type="entry name" value="Multidrug efflux transporter AcrB transmembrane domain"/>
    <property type="match status" value="2"/>
</dbReference>
<dbReference type="SUPFAM" id="SSF82866">
    <property type="entry name" value="Multidrug efflux transporter AcrB transmembrane domain"/>
    <property type="match status" value="2"/>
</dbReference>
<dbReference type="InterPro" id="IPR004869">
    <property type="entry name" value="MMPL_dom"/>
</dbReference>
<evidence type="ECO:0000256" key="1">
    <source>
        <dbReference type="ARBA" id="ARBA00004651"/>
    </source>
</evidence>
<evidence type="ECO:0000313" key="9">
    <source>
        <dbReference type="EMBL" id="GAA1911200.1"/>
    </source>
</evidence>
<feature type="transmembrane region" description="Helical" evidence="7">
    <location>
        <begin position="297"/>
        <end position="315"/>
    </location>
</feature>
<accession>A0ABP5ADQ6</accession>
<keyword evidence="3" id="KW-1003">Cell membrane</keyword>
<dbReference type="EMBL" id="BAAALV010000002">
    <property type="protein sequence ID" value="GAA1911200.1"/>
    <property type="molecule type" value="Genomic_DNA"/>
</dbReference>
<evidence type="ECO:0000256" key="7">
    <source>
        <dbReference type="SAM" id="Phobius"/>
    </source>
</evidence>
<keyword evidence="5 7" id="KW-1133">Transmembrane helix</keyword>
<dbReference type="Pfam" id="PF03176">
    <property type="entry name" value="MMPL"/>
    <property type="match status" value="2"/>
</dbReference>
<feature type="transmembrane region" description="Helical" evidence="7">
    <location>
        <begin position="387"/>
        <end position="411"/>
    </location>
</feature>